<dbReference type="OrthoDB" id="4964605at2"/>
<accession>A0A1I7MJG7</accession>
<dbReference type="RefSeq" id="WP_091695798.1">
    <property type="nucleotide sequence ID" value="NZ_FPCG01000003.1"/>
</dbReference>
<sequence>MTRPAPSVRPRRRSLAALAPLAVLPLTAGLLAGCGAYESPEEATSASTPAGHPDVGSGTSQPSAPAEGEGTSSGEGGEAAEGAEADRPDQRAAAAAAERAASFGFTEQAVATEEQVSGLREDVRLRQSNTTGTRVDPSECKSALTAVDWSPLLAPGSAASRIDVGSATFRGTGTVEVAALEDIGVVDQHVQNVDRLVQDCGELSFTVDGTFSGEGGAATFELASSVPEAETSQAVESALLWTRSPVSGDGAPATAQVLVGRQGEHAVMVSFIGSSQVADAEFTAMAQAMLDAALAEL</sequence>
<dbReference type="EMBL" id="FPCG01000003">
    <property type="protein sequence ID" value="SFV22074.1"/>
    <property type="molecule type" value="Genomic_DNA"/>
</dbReference>
<dbReference type="PROSITE" id="PS51257">
    <property type="entry name" value="PROKAR_LIPOPROTEIN"/>
    <property type="match status" value="1"/>
</dbReference>
<feature type="region of interest" description="Disordered" evidence="1">
    <location>
        <begin position="112"/>
        <end position="137"/>
    </location>
</feature>
<dbReference type="AlphaFoldDB" id="A0A1I7MJG7"/>
<protein>
    <recommendedName>
        <fullName evidence="4">PknH-like extracellular domain-containing protein</fullName>
    </recommendedName>
</protein>
<gene>
    <name evidence="2" type="ORF">SAMN04487966_103188</name>
</gene>
<dbReference type="STRING" id="574650.SAMN04487966_103188"/>
<evidence type="ECO:0000256" key="1">
    <source>
        <dbReference type="SAM" id="MobiDB-lite"/>
    </source>
</evidence>
<evidence type="ECO:0000313" key="3">
    <source>
        <dbReference type="Proteomes" id="UP000198881"/>
    </source>
</evidence>
<feature type="region of interest" description="Disordered" evidence="1">
    <location>
        <begin position="38"/>
        <end position="98"/>
    </location>
</feature>
<organism evidence="2 3">
    <name type="scientific">Micrococcus terreus</name>
    <dbReference type="NCBI Taxonomy" id="574650"/>
    <lineage>
        <taxon>Bacteria</taxon>
        <taxon>Bacillati</taxon>
        <taxon>Actinomycetota</taxon>
        <taxon>Actinomycetes</taxon>
        <taxon>Micrococcales</taxon>
        <taxon>Micrococcaceae</taxon>
        <taxon>Micrococcus</taxon>
    </lineage>
</organism>
<keyword evidence="3" id="KW-1185">Reference proteome</keyword>
<dbReference type="Proteomes" id="UP000198881">
    <property type="component" value="Unassembled WGS sequence"/>
</dbReference>
<name>A0A1I7MJG7_9MICC</name>
<proteinExistence type="predicted"/>
<reference evidence="2 3" key="1">
    <citation type="submission" date="2016-10" db="EMBL/GenBank/DDBJ databases">
        <authorList>
            <person name="de Groot N.N."/>
        </authorList>
    </citation>
    <scope>NUCLEOTIDE SEQUENCE [LARGE SCALE GENOMIC DNA]</scope>
    <source>
        <strain evidence="2 3">CGMCC 1.7054</strain>
    </source>
</reference>
<evidence type="ECO:0000313" key="2">
    <source>
        <dbReference type="EMBL" id="SFV22074.1"/>
    </source>
</evidence>
<evidence type="ECO:0008006" key="4">
    <source>
        <dbReference type="Google" id="ProtNLM"/>
    </source>
</evidence>